<accession>A0A855Y3M4</accession>
<name>A0A855Y3M4_9BACL</name>
<evidence type="ECO:0000313" key="2">
    <source>
        <dbReference type="Proteomes" id="UP000247078"/>
    </source>
</evidence>
<comment type="caution">
    <text evidence="1">The sequence shown here is derived from an EMBL/GenBank/DDBJ whole genome shotgun (WGS) entry which is preliminary data.</text>
</comment>
<gene>
    <name evidence="1" type="ORF">DET56_109235</name>
</gene>
<dbReference type="AlphaFoldDB" id="A0A855Y3M4"/>
<proteinExistence type="predicted"/>
<dbReference type="EMBL" id="QGTZ01000009">
    <property type="protein sequence ID" value="PWW37349.1"/>
    <property type="molecule type" value="Genomic_DNA"/>
</dbReference>
<sequence length="139" mass="16083">MDNREEQIIQYAKEIRVLRNAADEYDDSSPGGLVFKIQLLTQAHVLMGRVSAFKDGEYKRIYSLRKRVYAETKRDAARGDKTNAAELAVLKHRDMEAEAYEKMHLWRNEFASLTEHLHELRLRLRVDLNTHIGGGQDGL</sequence>
<reference evidence="1 2" key="1">
    <citation type="submission" date="2018-05" db="EMBL/GenBank/DDBJ databases">
        <title>Freshwater and sediment microbial communities from various areas in North America, analyzing microbe dynamics in response to fracking.</title>
        <authorList>
            <person name="Lamendella R."/>
        </authorList>
    </citation>
    <scope>NUCLEOTIDE SEQUENCE [LARGE SCALE GENOMIC DNA]</scope>
    <source>
        <strain evidence="1 2">DB-3</strain>
    </source>
</reference>
<protein>
    <submittedName>
        <fullName evidence="1">Uncharacterized protein</fullName>
    </submittedName>
</protein>
<dbReference type="RefSeq" id="WP_110000770.1">
    <property type="nucleotide sequence ID" value="NZ_QGTZ01000009.1"/>
</dbReference>
<organism evidence="1 2">
    <name type="scientific">Paenibacillus pabuli</name>
    <dbReference type="NCBI Taxonomy" id="1472"/>
    <lineage>
        <taxon>Bacteria</taxon>
        <taxon>Bacillati</taxon>
        <taxon>Bacillota</taxon>
        <taxon>Bacilli</taxon>
        <taxon>Bacillales</taxon>
        <taxon>Paenibacillaceae</taxon>
        <taxon>Paenibacillus</taxon>
    </lineage>
</organism>
<dbReference type="Proteomes" id="UP000247078">
    <property type="component" value="Unassembled WGS sequence"/>
</dbReference>
<evidence type="ECO:0000313" key="1">
    <source>
        <dbReference type="EMBL" id="PWW37349.1"/>
    </source>
</evidence>